<protein>
    <submittedName>
        <fullName evidence="2">Uncharacterized protein</fullName>
    </submittedName>
</protein>
<evidence type="ECO:0000313" key="3">
    <source>
        <dbReference type="Proteomes" id="UP001177023"/>
    </source>
</evidence>
<evidence type="ECO:0000313" key="2">
    <source>
        <dbReference type="EMBL" id="CAJ0586803.1"/>
    </source>
</evidence>
<dbReference type="Proteomes" id="UP001177023">
    <property type="component" value="Unassembled WGS sequence"/>
</dbReference>
<dbReference type="AlphaFoldDB" id="A0AA36GFX8"/>
<feature type="non-terminal residue" evidence="2">
    <location>
        <position position="1"/>
    </location>
</feature>
<feature type="compositionally biased region" description="Gly residues" evidence="1">
    <location>
        <begin position="171"/>
        <end position="183"/>
    </location>
</feature>
<accession>A0AA36GFX8</accession>
<evidence type="ECO:0000256" key="1">
    <source>
        <dbReference type="SAM" id="MobiDB-lite"/>
    </source>
</evidence>
<proteinExistence type="predicted"/>
<comment type="caution">
    <text evidence="2">The sequence shown here is derived from an EMBL/GenBank/DDBJ whole genome shotgun (WGS) entry which is preliminary data.</text>
</comment>
<gene>
    <name evidence="2" type="ORF">MSPICULIGERA_LOCUS24788</name>
</gene>
<keyword evidence="3" id="KW-1185">Reference proteome</keyword>
<feature type="region of interest" description="Disordered" evidence="1">
    <location>
        <begin position="137"/>
        <end position="188"/>
    </location>
</feature>
<reference evidence="2" key="1">
    <citation type="submission" date="2023-06" db="EMBL/GenBank/DDBJ databases">
        <authorList>
            <person name="Delattre M."/>
        </authorList>
    </citation>
    <scope>NUCLEOTIDE SEQUENCE</scope>
    <source>
        <strain evidence="2">AF72</strain>
    </source>
</reference>
<dbReference type="EMBL" id="CATQJA010002709">
    <property type="protein sequence ID" value="CAJ0586803.1"/>
    <property type="molecule type" value="Genomic_DNA"/>
</dbReference>
<organism evidence="2 3">
    <name type="scientific">Mesorhabditis spiculigera</name>
    <dbReference type="NCBI Taxonomy" id="96644"/>
    <lineage>
        <taxon>Eukaryota</taxon>
        <taxon>Metazoa</taxon>
        <taxon>Ecdysozoa</taxon>
        <taxon>Nematoda</taxon>
        <taxon>Chromadorea</taxon>
        <taxon>Rhabditida</taxon>
        <taxon>Rhabditina</taxon>
        <taxon>Rhabditomorpha</taxon>
        <taxon>Rhabditoidea</taxon>
        <taxon>Rhabditidae</taxon>
        <taxon>Mesorhabditinae</taxon>
        <taxon>Mesorhabditis</taxon>
    </lineage>
</organism>
<sequence>MHPTTPSPEYKRRKMSNGKIAILAEPRQFTHDLAAPSQAMNRAFANASPAAKEQPLQYASATSYGRPYPLPLGQAGSTFHSYDSQAFIGPNGSPVQAPMADAYDEETQHFRDVHDGSPINVVDVEGVDEQLTDGEASASQDADPAFPVGHAGRGAASVATRRTRISDAGERGVGPFGDQGGCVGQDRRVWPPGFERDLETIALMKSDKISPDVVRKFFADYSNVIEYPDPPKRGGGTGTPIDSNWKCQIRDCKGAGRRGAVTAKQHVDNYHMPPRYEYGGRFFRPPNYSRLELSQEEKEAVTDHFKNTNFEHACYELVWEKCFPGTKDTGGFYSRKR</sequence>
<name>A0AA36GFX8_9BILA</name>